<reference evidence="1 2" key="1">
    <citation type="submission" date="2018-10" db="EMBL/GenBank/DDBJ databases">
        <authorList>
            <person name="Ekblom R."/>
            <person name="Jareborg N."/>
        </authorList>
    </citation>
    <scope>NUCLEOTIDE SEQUENCE [LARGE SCALE GENOMIC DNA]</scope>
    <source>
        <tissue evidence="1">Muscle</tissue>
    </source>
</reference>
<protein>
    <submittedName>
        <fullName evidence="1">Uncharacterized protein</fullName>
    </submittedName>
</protein>
<dbReference type="AlphaFoldDB" id="A0A9X9MBT4"/>
<dbReference type="EMBL" id="CYRY02046060">
    <property type="protein sequence ID" value="VCX41640.1"/>
    <property type="molecule type" value="Genomic_DNA"/>
</dbReference>
<evidence type="ECO:0000313" key="2">
    <source>
        <dbReference type="Proteomes" id="UP000269945"/>
    </source>
</evidence>
<accession>A0A9X9MBT4</accession>
<keyword evidence="2" id="KW-1185">Reference proteome</keyword>
<gene>
    <name evidence="1" type="ORF">BN2614_LOCUS5</name>
</gene>
<organism evidence="1 2">
    <name type="scientific">Gulo gulo</name>
    <name type="common">Wolverine</name>
    <name type="synonym">Gluton</name>
    <dbReference type="NCBI Taxonomy" id="48420"/>
    <lineage>
        <taxon>Eukaryota</taxon>
        <taxon>Metazoa</taxon>
        <taxon>Chordata</taxon>
        <taxon>Craniata</taxon>
        <taxon>Vertebrata</taxon>
        <taxon>Euteleostomi</taxon>
        <taxon>Mammalia</taxon>
        <taxon>Eutheria</taxon>
        <taxon>Laurasiatheria</taxon>
        <taxon>Carnivora</taxon>
        <taxon>Caniformia</taxon>
        <taxon>Musteloidea</taxon>
        <taxon>Mustelidae</taxon>
        <taxon>Guloninae</taxon>
        <taxon>Gulo</taxon>
    </lineage>
</organism>
<name>A0A9X9MBT4_GULGU</name>
<dbReference type="Proteomes" id="UP000269945">
    <property type="component" value="Unassembled WGS sequence"/>
</dbReference>
<feature type="non-terminal residue" evidence="1">
    <location>
        <position position="57"/>
    </location>
</feature>
<sequence>MESSFVKGHVSSLKLPFGVNQEFLSVFPAARDFPTGLTEETQLGMQSRLKITLVLTD</sequence>
<evidence type="ECO:0000313" key="1">
    <source>
        <dbReference type="EMBL" id="VCX41640.1"/>
    </source>
</evidence>
<proteinExistence type="predicted"/>
<comment type="caution">
    <text evidence="1">The sequence shown here is derived from an EMBL/GenBank/DDBJ whole genome shotgun (WGS) entry which is preliminary data.</text>
</comment>